<feature type="region of interest" description="Disordered" evidence="1">
    <location>
        <begin position="554"/>
        <end position="588"/>
    </location>
</feature>
<feature type="compositionally biased region" description="Basic and acidic residues" evidence="1">
    <location>
        <begin position="579"/>
        <end position="588"/>
    </location>
</feature>
<dbReference type="InterPro" id="IPR027417">
    <property type="entry name" value="P-loop_NTPase"/>
</dbReference>
<dbReference type="Pfam" id="PF13481">
    <property type="entry name" value="AAA_25"/>
    <property type="match status" value="1"/>
</dbReference>
<feature type="region of interest" description="Disordered" evidence="1">
    <location>
        <begin position="406"/>
        <end position="430"/>
    </location>
</feature>
<keyword evidence="3" id="KW-1185">Reference proteome</keyword>
<dbReference type="EMBL" id="JARXRO010000016">
    <property type="protein sequence ID" value="MDH5834242.1"/>
    <property type="molecule type" value="Genomic_DNA"/>
</dbReference>
<dbReference type="InterPro" id="IPR034154">
    <property type="entry name" value="TOPRIM_DnaG/twinkle"/>
</dbReference>
<proteinExistence type="predicted"/>
<reference evidence="2 3" key="1">
    <citation type="submission" date="2023-04" db="EMBL/GenBank/DDBJ databases">
        <title>Luteimonas sp. M1R5S59.</title>
        <authorList>
            <person name="Sun J.-Q."/>
        </authorList>
    </citation>
    <scope>NUCLEOTIDE SEQUENCE [LARGE SCALE GENOMIC DNA]</scope>
    <source>
        <strain evidence="2 3">M1R5S59</strain>
    </source>
</reference>
<evidence type="ECO:0000313" key="2">
    <source>
        <dbReference type="EMBL" id="MDH5834242.1"/>
    </source>
</evidence>
<dbReference type="RefSeq" id="WP_280578807.1">
    <property type="nucleotide sequence ID" value="NZ_JARXRO010000016.1"/>
</dbReference>
<gene>
    <name evidence="2" type="ORF">QFW81_09930</name>
</gene>
<protein>
    <submittedName>
        <fullName evidence="2">AAA family ATPase</fullName>
    </submittedName>
</protein>
<evidence type="ECO:0000313" key="3">
    <source>
        <dbReference type="Proteomes" id="UP001156873"/>
    </source>
</evidence>
<comment type="caution">
    <text evidence="2">The sequence shown here is derived from an EMBL/GenBank/DDBJ whole genome shotgun (WGS) entry which is preliminary data.</text>
</comment>
<name>A0ABT6JUF9_9GAMM</name>
<sequence length="588" mass="64405">MRPVESPRDAVARLARSQISAGYEIEALHEYADASGDIGFYRARLRNPVTGDKVIRPVRRDGTRFVLGEPKSPASGKLLYRLREILSAAPDRIVWVVEGEKCADALAGCGAVATTSGSASSARGADWSPLACRRVRVWPDNDEPGAQYAEEVASALRELGCVVEIVDVSGYELPPHGDVVDLFEMVGECARDLGWLESAAIPLLPAPEEPEPDPWAATASDRFSVEELTSEPPATRWTLKPLLPTGLACVLTGAGGAGKTGFLAKLCIHICAGLRFGSDWPEQGSVLYVSAEDRRDVIRKHVWANAQGLEPEQLELVARHFIVKDMVGVGFMLTRHVNGQTEVAQDLDRLVEYAKGIPDLRLVVFDTLSRLNGGEENNEDLARIVSAMERVSRQTGTTTLVAHHTGKQQHRDNVVDQYSGRGGSSLSDNGRSNMHLALVKPGDEGCPSNAADLVAEKRLLRLSLVKVNGVPPGQPDFYLERVITPHAARLQLFEPEFPKTDMQSAWEVLREWFATQSEVQFPTSTTVDDLPEKYGPRNRRRAALRWAQDRGLLLEQPHPHPRGRKKTFLALPGPAASAERYREAAGGH</sequence>
<evidence type="ECO:0000256" key="1">
    <source>
        <dbReference type="SAM" id="MobiDB-lite"/>
    </source>
</evidence>
<accession>A0ABT6JUF9</accession>
<dbReference type="Gene3D" id="3.40.50.300">
    <property type="entry name" value="P-loop containing nucleotide triphosphate hydrolases"/>
    <property type="match status" value="1"/>
</dbReference>
<dbReference type="Proteomes" id="UP001156873">
    <property type="component" value="Unassembled WGS sequence"/>
</dbReference>
<dbReference type="SUPFAM" id="SSF52540">
    <property type="entry name" value="P-loop containing nucleoside triphosphate hydrolases"/>
    <property type="match status" value="1"/>
</dbReference>
<dbReference type="CDD" id="cd01029">
    <property type="entry name" value="TOPRIM_primases"/>
    <property type="match status" value="1"/>
</dbReference>
<dbReference type="Gene3D" id="3.40.1360.10">
    <property type="match status" value="1"/>
</dbReference>
<organism evidence="2 3">
    <name type="scientific">Luteimonas kalidii</name>
    <dbReference type="NCBI Taxonomy" id="3042025"/>
    <lineage>
        <taxon>Bacteria</taxon>
        <taxon>Pseudomonadati</taxon>
        <taxon>Pseudomonadota</taxon>
        <taxon>Gammaproteobacteria</taxon>
        <taxon>Lysobacterales</taxon>
        <taxon>Lysobacteraceae</taxon>
        <taxon>Luteimonas</taxon>
    </lineage>
</organism>